<dbReference type="AlphaFoldDB" id="A0AAD1RS99"/>
<protein>
    <submittedName>
        <fullName evidence="2">Uncharacterized protein</fullName>
    </submittedName>
</protein>
<evidence type="ECO:0000313" key="2">
    <source>
        <dbReference type="EMBL" id="CAH2277248.1"/>
    </source>
</evidence>
<feature type="region of interest" description="Disordered" evidence="1">
    <location>
        <begin position="1"/>
        <end position="28"/>
    </location>
</feature>
<dbReference type="Proteomes" id="UP001295444">
    <property type="component" value="Chromosome 03"/>
</dbReference>
<evidence type="ECO:0000313" key="3">
    <source>
        <dbReference type="Proteomes" id="UP001295444"/>
    </source>
</evidence>
<organism evidence="2 3">
    <name type="scientific">Pelobates cultripes</name>
    <name type="common">Western spadefoot toad</name>
    <dbReference type="NCBI Taxonomy" id="61616"/>
    <lineage>
        <taxon>Eukaryota</taxon>
        <taxon>Metazoa</taxon>
        <taxon>Chordata</taxon>
        <taxon>Craniata</taxon>
        <taxon>Vertebrata</taxon>
        <taxon>Euteleostomi</taxon>
        <taxon>Amphibia</taxon>
        <taxon>Batrachia</taxon>
        <taxon>Anura</taxon>
        <taxon>Pelobatoidea</taxon>
        <taxon>Pelobatidae</taxon>
        <taxon>Pelobates</taxon>
    </lineage>
</organism>
<dbReference type="EMBL" id="OW240914">
    <property type="protein sequence ID" value="CAH2277248.1"/>
    <property type="molecule type" value="Genomic_DNA"/>
</dbReference>
<keyword evidence="3" id="KW-1185">Reference proteome</keyword>
<proteinExistence type="predicted"/>
<sequence>MEDAARQGCPGPNPRGPLSYLASRRGGDIKPTKIRNSLVLADTTCTKAPNQDTADTITRLDLLFARFWSMLSEQIHSSAHQVLTSSSNRRPSPSTMRMRATAIPARARIKLRKKASKHAWAQRLYTRDYAQQKAINHSLHYLKA</sequence>
<gene>
    <name evidence="2" type="ORF">PECUL_23A024226</name>
</gene>
<evidence type="ECO:0000256" key="1">
    <source>
        <dbReference type="SAM" id="MobiDB-lite"/>
    </source>
</evidence>
<accession>A0AAD1RS99</accession>
<name>A0AAD1RS99_PELCU</name>
<reference evidence="2" key="1">
    <citation type="submission" date="2022-03" db="EMBL/GenBank/DDBJ databases">
        <authorList>
            <person name="Alioto T."/>
            <person name="Alioto T."/>
            <person name="Gomez Garrido J."/>
        </authorList>
    </citation>
    <scope>NUCLEOTIDE SEQUENCE</scope>
</reference>